<dbReference type="KEGG" id="luo:HHL09_00005"/>
<gene>
    <name evidence="1" type="ORF">HHL09_00005</name>
</gene>
<reference evidence="1 2" key="1">
    <citation type="submission" date="2020-04" db="EMBL/GenBank/DDBJ databases">
        <title>Luteolibacter sp. G-1-1-1 isolated from soil.</title>
        <authorList>
            <person name="Dahal R.H."/>
        </authorList>
    </citation>
    <scope>NUCLEOTIDE SEQUENCE [LARGE SCALE GENOMIC DNA]</scope>
    <source>
        <strain evidence="1 2">G-1-1-1</strain>
    </source>
</reference>
<proteinExistence type="predicted"/>
<name>A0A858RQH7_9BACT</name>
<dbReference type="AlphaFoldDB" id="A0A858RQH7"/>
<sequence length="216" mass="23487">MRGLSRDDEVAFIRAYDSITRGKQTRGADGEHVSLAFLPDGIADTDITDTMLDEAISEIMEVELMRMARHGSRRGQADSARAQGIGTASRVTVKNITAALKLLSPAAAQRFSHFMQAARAYFGIVFGRTAAINKAERDGKFDREGADAFIDKLFGLHAARAYFGIVFGRTAAINKAERDGKFDREGADAFIDKLFGLHGEVSRAERPEGGEAATEL</sequence>
<dbReference type="Proteomes" id="UP000501812">
    <property type="component" value="Chromosome"/>
</dbReference>
<protein>
    <submittedName>
        <fullName evidence="1">Uncharacterized protein</fullName>
    </submittedName>
</protein>
<evidence type="ECO:0000313" key="2">
    <source>
        <dbReference type="Proteomes" id="UP000501812"/>
    </source>
</evidence>
<dbReference type="EMBL" id="CP051774">
    <property type="protein sequence ID" value="QJE99152.1"/>
    <property type="molecule type" value="Genomic_DNA"/>
</dbReference>
<dbReference type="RefSeq" id="WP_169457638.1">
    <property type="nucleotide sequence ID" value="NZ_CP051774.1"/>
</dbReference>
<evidence type="ECO:0000313" key="1">
    <source>
        <dbReference type="EMBL" id="QJE99152.1"/>
    </source>
</evidence>
<organism evidence="1 2">
    <name type="scientific">Luteolibacter luteus</name>
    <dbReference type="NCBI Taxonomy" id="2728835"/>
    <lineage>
        <taxon>Bacteria</taxon>
        <taxon>Pseudomonadati</taxon>
        <taxon>Verrucomicrobiota</taxon>
        <taxon>Verrucomicrobiia</taxon>
        <taxon>Verrucomicrobiales</taxon>
        <taxon>Verrucomicrobiaceae</taxon>
        <taxon>Luteolibacter</taxon>
    </lineage>
</organism>
<keyword evidence="2" id="KW-1185">Reference proteome</keyword>
<accession>A0A858RQH7</accession>